<dbReference type="InterPro" id="IPR012337">
    <property type="entry name" value="RNaseH-like_sf"/>
</dbReference>
<name>A0AAE1T6A8_9LAMI</name>
<dbReference type="CDD" id="cd06222">
    <property type="entry name" value="RNase_H_like"/>
    <property type="match status" value="1"/>
</dbReference>
<reference evidence="3" key="1">
    <citation type="submission" date="2020-06" db="EMBL/GenBank/DDBJ databases">
        <authorList>
            <person name="Li T."/>
            <person name="Hu X."/>
            <person name="Zhang T."/>
            <person name="Song X."/>
            <person name="Zhang H."/>
            <person name="Dai N."/>
            <person name="Sheng W."/>
            <person name="Hou X."/>
            <person name="Wei L."/>
        </authorList>
    </citation>
    <scope>NUCLEOTIDE SEQUENCE</scope>
    <source>
        <strain evidence="3">K16</strain>
        <tissue evidence="3">Leaf</tissue>
    </source>
</reference>
<feature type="non-terminal residue" evidence="3">
    <location>
        <position position="1"/>
    </location>
</feature>
<gene>
    <name evidence="3" type="ORF">Sango_2913600</name>
</gene>
<dbReference type="GO" id="GO:0003676">
    <property type="term" value="F:nucleic acid binding"/>
    <property type="evidence" value="ECO:0007669"/>
    <property type="project" value="InterPro"/>
</dbReference>
<dbReference type="PANTHER" id="PTHR33116:SF78">
    <property type="entry name" value="OS12G0587133 PROTEIN"/>
    <property type="match status" value="1"/>
</dbReference>
<evidence type="ECO:0000313" key="4">
    <source>
        <dbReference type="Proteomes" id="UP001289374"/>
    </source>
</evidence>
<proteinExistence type="predicted"/>
<reference evidence="3" key="2">
    <citation type="journal article" date="2024" name="Plant">
        <title>Genomic evolution and insights into agronomic trait innovations of Sesamum species.</title>
        <authorList>
            <person name="Miao H."/>
            <person name="Wang L."/>
            <person name="Qu L."/>
            <person name="Liu H."/>
            <person name="Sun Y."/>
            <person name="Le M."/>
            <person name="Wang Q."/>
            <person name="Wei S."/>
            <person name="Zheng Y."/>
            <person name="Lin W."/>
            <person name="Duan Y."/>
            <person name="Cao H."/>
            <person name="Xiong S."/>
            <person name="Wang X."/>
            <person name="Wei L."/>
            <person name="Li C."/>
            <person name="Ma Q."/>
            <person name="Ju M."/>
            <person name="Zhao R."/>
            <person name="Li G."/>
            <person name="Mu C."/>
            <person name="Tian Q."/>
            <person name="Mei H."/>
            <person name="Zhang T."/>
            <person name="Gao T."/>
            <person name="Zhang H."/>
        </authorList>
    </citation>
    <scope>NUCLEOTIDE SEQUENCE</scope>
    <source>
        <strain evidence="3">K16</strain>
    </source>
</reference>
<dbReference type="AlphaFoldDB" id="A0AAE1T6A8"/>
<dbReference type="SUPFAM" id="SSF53098">
    <property type="entry name" value="Ribonuclease H-like"/>
    <property type="match status" value="1"/>
</dbReference>
<dbReference type="Proteomes" id="UP001289374">
    <property type="component" value="Unassembled WGS sequence"/>
</dbReference>
<protein>
    <recommendedName>
        <fullName evidence="5">Reverse transcriptase domain-containing protein</fullName>
    </recommendedName>
</protein>
<dbReference type="Gene3D" id="3.30.420.10">
    <property type="entry name" value="Ribonuclease H-like superfamily/Ribonuclease H"/>
    <property type="match status" value="1"/>
</dbReference>
<dbReference type="InterPro" id="IPR002156">
    <property type="entry name" value="RNaseH_domain"/>
</dbReference>
<feature type="domain" description="Reverse transcriptase zinc-binding" evidence="2">
    <location>
        <begin position="310"/>
        <end position="361"/>
    </location>
</feature>
<dbReference type="Pfam" id="PF13456">
    <property type="entry name" value="RVT_3"/>
    <property type="match status" value="1"/>
</dbReference>
<dbReference type="Pfam" id="PF13966">
    <property type="entry name" value="zf-RVT"/>
    <property type="match status" value="1"/>
</dbReference>
<accession>A0AAE1T6A8</accession>
<organism evidence="3 4">
    <name type="scientific">Sesamum angolense</name>
    <dbReference type="NCBI Taxonomy" id="2727404"/>
    <lineage>
        <taxon>Eukaryota</taxon>
        <taxon>Viridiplantae</taxon>
        <taxon>Streptophyta</taxon>
        <taxon>Embryophyta</taxon>
        <taxon>Tracheophyta</taxon>
        <taxon>Spermatophyta</taxon>
        <taxon>Magnoliopsida</taxon>
        <taxon>eudicotyledons</taxon>
        <taxon>Gunneridae</taxon>
        <taxon>Pentapetalae</taxon>
        <taxon>asterids</taxon>
        <taxon>lamiids</taxon>
        <taxon>Lamiales</taxon>
        <taxon>Pedaliaceae</taxon>
        <taxon>Sesamum</taxon>
    </lineage>
</organism>
<feature type="domain" description="RNase H type-1" evidence="1">
    <location>
        <begin position="362"/>
        <end position="431"/>
    </location>
</feature>
<evidence type="ECO:0000259" key="2">
    <source>
        <dbReference type="Pfam" id="PF13966"/>
    </source>
</evidence>
<dbReference type="PANTHER" id="PTHR33116">
    <property type="entry name" value="REVERSE TRANSCRIPTASE ZINC-BINDING DOMAIN-CONTAINING PROTEIN-RELATED-RELATED"/>
    <property type="match status" value="1"/>
</dbReference>
<dbReference type="GO" id="GO:0004523">
    <property type="term" value="F:RNA-DNA hybrid ribonuclease activity"/>
    <property type="evidence" value="ECO:0007669"/>
    <property type="project" value="InterPro"/>
</dbReference>
<dbReference type="InterPro" id="IPR026960">
    <property type="entry name" value="RVT-Znf"/>
</dbReference>
<dbReference type="InterPro" id="IPR036397">
    <property type="entry name" value="RNaseH_sf"/>
</dbReference>
<keyword evidence="4" id="KW-1185">Reference proteome</keyword>
<dbReference type="InterPro" id="IPR044730">
    <property type="entry name" value="RNase_H-like_dom_plant"/>
</dbReference>
<evidence type="ECO:0008006" key="5">
    <source>
        <dbReference type="Google" id="ProtNLM"/>
    </source>
</evidence>
<dbReference type="EMBL" id="JACGWL010000772">
    <property type="protein sequence ID" value="KAK4382011.1"/>
    <property type="molecule type" value="Genomic_DNA"/>
</dbReference>
<sequence length="438" mass="48606">VHCGAEGLFFLFPAYVDHAFRVLRSGTSELAVSDGWQRTEFFHGVEMPKGFSTTITSLIPKTASQACWSEYRPIGICNVTNKICTKLITIRLGRVLPKKANVVFTLDMAKAYDRVSWGFLYQVLRQKGFLKRWIGLVANAVTYCWFLVLVYGEHAGLFPLDPRLKTRNMELLHDFLRAYRWVSGQLIDGMKSSFIVGQVSSLQMQAVQFVLGYQLKHLPVTYLGLGNDESIPWREAGLDSECVVGNFVASASGMLSTDRRWIGCSESCRLCSGLFHEAVVAVSKQVVLTIPIAVGQGDKIVWMGSSKGDFSTKSAWEAIRQTLPRRQLLANVWHCSLWPTISVFLWRLFQDTIPVDANGSSFRNPSLAGAACIIRDSAGLVHLAYQVALGIRTSVIVELTAVWRGLELVLAHGLAPLVVEVDVTTVIKILQSCVSGKW</sequence>
<comment type="caution">
    <text evidence="3">The sequence shown here is derived from an EMBL/GenBank/DDBJ whole genome shotgun (WGS) entry which is preliminary data.</text>
</comment>
<evidence type="ECO:0000259" key="1">
    <source>
        <dbReference type="Pfam" id="PF13456"/>
    </source>
</evidence>
<evidence type="ECO:0000313" key="3">
    <source>
        <dbReference type="EMBL" id="KAK4382011.1"/>
    </source>
</evidence>